<dbReference type="RefSeq" id="WP_387702688.1">
    <property type="nucleotide sequence ID" value="NZ_JBIAMX010000020.1"/>
</dbReference>
<evidence type="ECO:0000256" key="1">
    <source>
        <dbReference type="ARBA" id="ARBA00023015"/>
    </source>
</evidence>
<keyword evidence="3" id="KW-0804">Transcription</keyword>
<keyword evidence="7" id="KW-1185">Reference proteome</keyword>
<accession>A0ABW6PVA9</accession>
<keyword evidence="1" id="KW-0805">Transcription regulation</keyword>
<dbReference type="InterPro" id="IPR001647">
    <property type="entry name" value="HTH_TetR"/>
</dbReference>
<dbReference type="SUPFAM" id="SSF46689">
    <property type="entry name" value="Homeodomain-like"/>
    <property type="match status" value="1"/>
</dbReference>
<evidence type="ECO:0000313" key="7">
    <source>
        <dbReference type="Proteomes" id="UP001601444"/>
    </source>
</evidence>
<dbReference type="Proteomes" id="UP001601444">
    <property type="component" value="Unassembled WGS sequence"/>
</dbReference>
<dbReference type="EMBL" id="JBIAMX010000020">
    <property type="protein sequence ID" value="MFF0546299.1"/>
    <property type="molecule type" value="Genomic_DNA"/>
</dbReference>
<dbReference type="SUPFAM" id="SSF48498">
    <property type="entry name" value="Tetracyclin repressor-like, C-terminal domain"/>
    <property type="match status" value="1"/>
</dbReference>
<dbReference type="InterPro" id="IPR036271">
    <property type="entry name" value="Tet_transcr_reg_TetR-rel_C_sf"/>
</dbReference>
<evidence type="ECO:0000256" key="2">
    <source>
        <dbReference type="ARBA" id="ARBA00023125"/>
    </source>
</evidence>
<feature type="DNA-binding region" description="H-T-H motif" evidence="4">
    <location>
        <begin position="37"/>
        <end position="56"/>
    </location>
</feature>
<name>A0ABW6PVA9_9NOCA</name>
<evidence type="ECO:0000256" key="4">
    <source>
        <dbReference type="PROSITE-ProRule" id="PRU00335"/>
    </source>
</evidence>
<evidence type="ECO:0000259" key="5">
    <source>
        <dbReference type="PROSITE" id="PS50977"/>
    </source>
</evidence>
<dbReference type="PANTHER" id="PTHR30055:SF234">
    <property type="entry name" value="HTH-TYPE TRANSCRIPTIONAL REGULATOR BETI"/>
    <property type="match status" value="1"/>
</dbReference>
<reference evidence="6 7" key="1">
    <citation type="submission" date="2024-10" db="EMBL/GenBank/DDBJ databases">
        <title>The Natural Products Discovery Center: Release of the First 8490 Sequenced Strains for Exploring Actinobacteria Biosynthetic Diversity.</title>
        <authorList>
            <person name="Kalkreuter E."/>
            <person name="Kautsar S.A."/>
            <person name="Yang D."/>
            <person name="Bader C.D."/>
            <person name="Teijaro C.N."/>
            <person name="Fluegel L."/>
            <person name="Davis C.M."/>
            <person name="Simpson J.R."/>
            <person name="Lauterbach L."/>
            <person name="Steele A.D."/>
            <person name="Gui C."/>
            <person name="Meng S."/>
            <person name="Li G."/>
            <person name="Viehrig K."/>
            <person name="Ye F."/>
            <person name="Su P."/>
            <person name="Kiefer A.F."/>
            <person name="Nichols A."/>
            <person name="Cepeda A.J."/>
            <person name="Yan W."/>
            <person name="Fan B."/>
            <person name="Jiang Y."/>
            <person name="Adhikari A."/>
            <person name="Zheng C.-J."/>
            <person name="Schuster L."/>
            <person name="Cowan T.M."/>
            <person name="Smanski M.J."/>
            <person name="Chevrette M.G."/>
            <person name="De Carvalho L.P.S."/>
            <person name="Shen B."/>
        </authorList>
    </citation>
    <scope>NUCLEOTIDE SEQUENCE [LARGE SCALE GENOMIC DNA]</scope>
    <source>
        <strain evidence="6 7">NPDC004045</strain>
    </source>
</reference>
<dbReference type="PROSITE" id="PS50977">
    <property type="entry name" value="HTH_TETR_2"/>
    <property type="match status" value="1"/>
</dbReference>
<gene>
    <name evidence="6" type="ORF">ACFYTF_26040</name>
</gene>
<sequence>MRETPGVRRRMTGEDRREQILDVTRSIVAAEGFHAATPNRIADESGVTRPVLYQQFGDLAGLFVALVEREAARAVAQYVEAVTHPVDAGETDPFIRAFAGALEAVDAHPGTWRLFLFPPEGAPPELYRHLAASQGRVLEFLRAELEAAFPDQPDPEYTARIVHAAGRELLQLRITDPDHATRDRLIGLIRHLRTQLIFRDGRSPRTPRPPGP</sequence>
<dbReference type="PANTHER" id="PTHR30055">
    <property type="entry name" value="HTH-TYPE TRANSCRIPTIONAL REGULATOR RUTR"/>
    <property type="match status" value="1"/>
</dbReference>
<keyword evidence="2 4" id="KW-0238">DNA-binding</keyword>
<organism evidence="6 7">
    <name type="scientific">Nocardia thailandica</name>
    <dbReference type="NCBI Taxonomy" id="257275"/>
    <lineage>
        <taxon>Bacteria</taxon>
        <taxon>Bacillati</taxon>
        <taxon>Actinomycetota</taxon>
        <taxon>Actinomycetes</taxon>
        <taxon>Mycobacteriales</taxon>
        <taxon>Nocardiaceae</taxon>
        <taxon>Nocardia</taxon>
    </lineage>
</organism>
<proteinExistence type="predicted"/>
<comment type="caution">
    <text evidence="6">The sequence shown here is derived from an EMBL/GenBank/DDBJ whole genome shotgun (WGS) entry which is preliminary data.</text>
</comment>
<evidence type="ECO:0000256" key="3">
    <source>
        <dbReference type="ARBA" id="ARBA00023163"/>
    </source>
</evidence>
<dbReference type="Gene3D" id="1.10.357.10">
    <property type="entry name" value="Tetracycline Repressor, domain 2"/>
    <property type="match status" value="1"/>
</dbReference>
<feature type="domain" description="HTH tetR-type" evidence="5">
    <location>
        <begin position="14"/>
        <end position="74"/>
    </location>
</feature>
<protein>
    <submittedName>
        <fullName evidence="6">TetR/AcrR family transcriptional regulator</fullName>
    </submittedName>
</protein>
<dbReference type="Pfam" id="PF00440">
    <property type="entry name" value="TetR_N"/>
    <property type="match status" value="1"/>
</dbReference>
<dbReference type="InterPro" id="IPR009057">
    <property type="entry name" value="Homeodomain-like_sf"/>
</dbReference>
<dbReference type="InterPro" id="IPR050109">
    <property type="entry name" value="HTH-type_TetR-like_transc_reg"/>
</dbReference>
<evidence type="ECO:0000313" key="6">
    <source>
        <dbReference type="EMBL" id="MFF0546299.1"/>
    </source>
</evidence>